<evidence type="ECO:0000313" key="2">
    <source>
        <dbReference type="EMBL" id="KAK3357744.1"/>
    </source>
</evidence>
<keyword evidence="1" id="KW-0472">Membrane</keyword>
<name>A0AAJ0HN07_9PEZI</name>
<dbReference type="AlphaFoldDB" id="A0AAJ0HN07"/>
<gene>
    <name evidence="2" type="ORF">B0T25DRAFT_540048</name>
</gene>
<keyword evidence="1" id="KW-1133">Transmembrane helix</keyword>
<proteinExistence type="predicted"/>
<dbReference type="EMBL" id="JAUIQD010000003">
    <property type="protein sequence ID" value="KAK3357744.1"/>
    <property type="molecule type" value="Genomic_DNA"/>
</dbReference>
<keyword evidence="3" id="KW-1185">Reference proteome</keyword>
<organism evidence="2 3">
    <name type="scientific">Lasiosphaeria hispida</name>
    <dbReference type="NCBI Taxonomy" id="260671"/>
    <lineage>
        <taxon>Eukaryota</taxon>
        <taxon>Fungi</taxon>
        <taxon>Dikarya</taxon>
        <taxon>Ascomycota</taxon>
        <taxon>Pezizomycotina</taxon>
        <taxon>Sordariomycetes</taxon>
        <taxon>Sordariomycetidae</taxon>
        <taxon>Sordariales</taxon>
        <taxon>Lasiosphaeriaceae</taxon>
        <taxon>Lasiosphaeria</taxon>
    </lineage>
</organism>
<feature type="transmembrane region" description="Helical" evidence="1">
    <location>
        <begin position="6"/>
        <end position="28"/>
    </location>
</feature>
<evidence type="ECO:0000313" key="3">
    <source>
        <dbReference type="Proteomes" id="UP001275084"/>
    </source>
</evidence>
<evidence type="ECO:0000256" key="1">
    <source>
        <dbReference type="SAM" id="Phobius"/>
    </source>
</evidence>
<reference evidence="2" key="1">
    <citation type="journal article" date="2023" name="Mol. Phylogenet. Evol.">
        <title>Genome-scale phylogeny and comparative genomics of the fungal order Sordariales.</title>
        <authorList>
            <person name="Hensen N."/>
            <person name="Bonometti L."/>
            <person name="Westerberg I."/>
            <person name="Brannstrom I.O."/>
            <person name="Guillou S."/>
            <person name="Cros-Aarteil S."/>
            <person name="Calhoun S."/>
            <person name="Haridas S."/>
            <person name="Kuo A."/>
            <person name="Mondo S."/>
            <person name="Pangilinan J."/>
            <person name="Riley R."/>
            <person name="LaButti K."/>
            <person name="Andreopoulos B."/>
            <person name="Lipzen A."/>
            <person name="Chen C."/>
            <person name="Yan M."/>
            <person name="Daum C."/>
            <person name="Ng V."/>
            <person name="Clum A."/>
            <person name="Steindorff A."/>
            <person name="Ohm R.A."/>
            <person name="Martin F."/>
            <person name="Silar P."/>
            <person name="Natvig D.O."/>
            <person name="Lalanne C."/>
            <person name="Gautier V."/>
            <person name="Ament-Velasquez S.L."/>
            <person name="Kruys A."/>
            <person name="Hutchinson M.I."/>
            <person name="Powell A.J."/>
            <person name="Barry K."/>
            <person name="Miller A.N."/>
            <person name="Grigoriev I.V."/>
            <person name="Debuchy R."/>
            <person name="Gladieux P."/>
            <person name="Hiltunen Thoren M."/>
            <person name="Johannesson H."/>
        </authorList>
    </citation>
    <scope>NUCLEOTIDE SEQUENCE</scope>
    <source>
        <strain evidence="2">CBS 955.72</strain>
    </source>
</reference>
<accession>A0AAJ0HN07</accession>
<protein>
    <submittedName>
        <fullName evidence="2">Uncharacterized protein</fullName>
    </submittedName>
</protein>
<keyword evidence="1" id="KW-0812">Transmembrane</keyword>
<comment type="caution">
    <text evidence="2">The sequence shown here is derived from an EMBL/GenBank/DDBJ whole genome shotgun (WGS) entry which is preliminary data.</text>
</comment>
<feature type="transmembrane region" description="Helical" evidence="1">
    <location>
        <begin position="40"/>
        <end position="66"/>
    </location>
</feature>
<reference evidence="2" key="2">
    <citation type="submission" date="2023-06" db="EMBL/GenBank/DDBJ databases">
        <authorList>
            <consortium name="Lawrence Berkeley National Laboratory"/>
            <person name="Haridas S."/>
            <person name="Hensen N."/>
            <person name="Bonometti L."/>
            <person name="Westerberg I."/>
            <person name="Brannstrom I.O."/>
            <person name="Guillou S."/>
            <person name="Cros-Aarteil S."/>
            <person name="Calhoun S."/>
            <person name="Kuo A."/>
            <person name="Mondo S."/>
            <person name="Pangilinan J."/>
            <person name="Riley R."/>
            <person name="Labutti K."/>
            <person name="Andreopoulos B."/>
            <person name="Lipzen A."/>
            <person name="Chen C."/>
            <person name="Yanf M."/>
            <person name="Daum C."/>
            <person name="Ng V."/>
            <person name="Clum A."/>
            <person name="Steindorff A."/>
            <person name="Ohm R."/>
            <person name="Martin F."/>
            <person name="Silar P."/>
            <person name="Natvig D."/>
            <person name="Lalanne C."/>
            <person name="Gautier V."/>
            <person name="Ament-Velasquez S.L."/>
            <person name="Kruys A."/>
            <person name="Hutchinson M.I."/>
            <person name="Powell A.J."/>
            <person name="Barry K."/>
            <person name="Miller A.N."/>
            <person name="Grigoriev I.V."/>
            <person name="Debuchy R."/>
            <person name="Gladieux P."/>
            <person name="Thoren M.H."/>
            <person name="Johannesson H."/>
        </authorList>
    </citation>
    <scope>NUCLEOTIDE SEQUENCE</scope>
    <source>
        <strain evidence="2">CBS 955.72</strain>
    </source>
</reference>
<dbReference type="Proteomes" id="UP001275084">
    <property type="component" value="Unassembled WGS sequence"/>
</dbReference>
<sequence>MPSSLYPVDSIIFCMLGNLGTLFVSGWVEQSSLFLLVQNLVCSVVYVRLISLWLAGVADGSAWLGWLVTGPGRR</sequence>